<dbReference type="AlphaFoldDB" id="B4IZ05"/>
<dbReference type="eggNOG" id="ENOG502T97W">
    <property type="taxonomic scope" value="Eukaryota"/>
</dbReference>
<reference evidence="2 3" key="1">
    <citation type="journal article" date="2007" name="Nature">
        <title>Evolution of genes and genomes on the Drosophila phylogeny.</title>
        <authorList>
            <consortium name="Drosophila 12 Genomes Consortium"/>
            <person name="Clark A.G."/>
            <person name="Eisen M.B."/>
            <person name="Smith D.R."/>
            <person name="Bergman C.M."/>
            <person name="Oliver B."/>
            <person name="Markow T.A."/>
            <person name="Kaufman T.C."/>
            <person name="Kellis M."/>
            <person name="Gelbart W."/>
            <person name="Iyer V.N."/>
            <person name="Pollard D.A."/>
            <person name="Sackton T.B."/>
            <person name="Larracuente A.M."/>
            <person name="Singh N.D."/>
            <person name="Abad J.P."/>
            <person name="Abt D.N."/>
            <person name="Adryan B."/>
            <person name="Aguade M."/>
            <person name="Akashi H."/>
            <person name="Anderson W.W."/>
            <person name="Aquadro C.F."/>
            <person name="Ardell D.H."/>
            <person name="Arguello R."/>
            <person name="Artieri C.G."/>
            <person name="Barbash D.A."/>
            <person name="Barker D."/>
            <person name="Barsanti P."/>
            <person name="Batterham P."/>
            <person name="Batzoglou S."/>
            <person name="Begun D."/>
            <person name="Bhutkar A."/>
            <person name="Blanco E."/>
            <person name="Bosak S.A."/>
            <person name="Bradley R.K."/>
            <person name="Brand A.D."/>
            <person name="Brent M.R."/>
            <person name="Brooks A.N."/>
            <person name="Brown R.H."/>
            <person name="Butlin R.K."/>
            <person name="Caggese C."/>
            <person name="Calvi B.R."/>
            <person name="Bernardo de Carvalho A."/>
            <person name="Caspi A."/>
            <person name="Castrezana S."/>
            <person name="Celniker S.E."/>
            <person name="Chang J.L."/>
            <person name="Chapple C."/>
            <person name="Chatterji S."/>
            <person name="Chinwalla A."/>
            <person name="Civetta A."/>
            <person name="Clifton S.W."/>
            <person name="Comeron J.M."/>
            <person name="Costello J.C."/>
            <person name="Coyne J.A."/>
            <person name="Daub J."/>
            <person name="David R.G."/>
            <person name="Delcher A.L."/>
            <person name="Delehaunty K."/>
            <person name="Do C.B."/>
            <person name="Ebling H."/>
            <person name="Edwards K."/>
            <person name="Eickbush T."/>
            <person name="Evans J.D."/>
            <person name="Filipski A."/>
            <person name="Findeiss S."/>
            <person name="Freyhult E."/>
            <person name="Fulton L."/>
            <person name="Fulton R."/>
            <person name="Garcia A.C."/>
            <person name="Gardiner A."/>
            <person name="Garfield D.A."/>
            <person name="Garvin B.E."/>
            <person name="Gibson G."/>
            <person name="Gilbert D."/>
            <person name="Gnerre S."/>
            <person name="Godfrey J."/>
            <person name="Good R."/>
            <person name="Gotea V."/>
            <person name="Gravely B."/>
            <person name="Greenberg A.J."/>
            <person name="Griffiths-Jones S."/>
            <person name="Gross S."/>
            <person name="Guigo R."/>
            <person name="Gustafson E.A."/>
            <person name="Haerty W."/>
            <person name="Hahn M.W."/>
            <person name="Halligan D.L."/>
            <person name="Halpern A.L."/>
            <person name="Halter G.M."/>
            <person name="Han M.V."/>
            <person name="Heger A."/>
            <person name="Hillier L."/>
            <person name="Hinrichs A.S."/>
            <person name="Holmes I."/>
            <person name="Hoskins R.A."/>
            <person name="Hubisz M.J."/>
            <person name="Hultmark D."/>
            <person name="Huntley M.A."/>
            <person name="Jaffe D.B."/>
            <person name="Jagadeeshan S."/>
            <person name="Jeck W.R."/>
            <person name="Johnson J."/>
            <person name="Jones C.D."/>
            <person name="Jordan W.C."/>
            <person name="Karpen G.H."/>
            <person name="Kataoka E."/>
            <person name="Keightley P.D."/>
            <person name="Kheradpour P."/>
            <person name="Kirkness E.F."/>
            <person name="Koerich L.B."/>
            <person name="Kristiansen K."/>
            <person name="Kudrna D."/>
            <person name="Kulathinal R.J."/>
            <person name="Kumar S."/>
            <person name="Kwok R."/>
            <person name="Lander E."/>
            <person name="Langley C.H."/>
            <person name="Lapoint R."/>
            <person name="Lazzaro B.P."/>
            <person name="Lee S.J."/>
            <person name="Levesque L."/>
            <person name="Li R."/>
            <person name="Lin C.F."/>
            <person name="Lin M.F."/>
            <person name="Lindblad-Toh K."/>
            <person name="Llopart A."/>
            <person name="Long M."/>
            <person name="Low L."/>
            <person name="Lozovsky E."/>
            <person name="Lu J."/>
            <person name="Luo M."/>
            <person name="Machado C.A."/>
            <person name="Makalowski W."/>
            <person name="Marzo M."/>
            <person name="Matsuda M."/>
            <person name="Matzkin L."/>
            <person name="McAllister B."/>
            <person name="McBride C.S."/>
            <person name="McKernan B."/>
            <person name="McKernan K."/>
            <person name="Mendez-Lago M."/>
            <person name="Minx P."/>
            <person name="Mollenhauer M.U."/>
            <person name="Montooth K."/>
            <person name="Mount S.M."/>
            <person name="Mu X."/>
            <person name="Myers E."/>
            <person name="Negre B."/>
            <person name="Newfeld S."/>
            <person name="Nielsen R."/>
            <person name="Noor M.A."/>
            <person name="O'Grady P."/>
            <person name="Pachter L."/>
            <person name="Papaceit M."/>
            <person name="Parisi M.J."/>
            <person name="Parisi M."/>
            <person name="Parts L."/>
            <person name="Pedersen J.S."/>
            <person name="Pesole G."/>
            <person name="Phillippy A.M."/>
            <person name="Ponting C.P."/>
            <person name="Pop M."/>
            <person name="Porcelli D."/>
            <person name="Powell J.R."/>
            <person name="Prohaska S."/>
            <person name="Pruitt K."/>
            <person name="Puig M."/>
            <person name="Quesneville H."/>
            <person name="Ram K.R."/>
            <person name="Rand D."/>
            <person name="Rasmussen M.D."/>
            <person name="Reed L.K."/>
            <person name="Reenan R."/>
            <person name="Reily A."/>
            <person name="Remington K.A."/>
            <person name="Rieger T.T."/>
            <person name="Ritchie M.G."/>
            <person name="Robin C."/>
            <person name="Rogers Y.H."/>
            <person name="Rohde C."/>
            <person name="Rozas J."/>
            <person name="Rubenfield M.J."/>
            <person name="Ruiz A."/>
            <person name="Russo S."/>
            <person name="Salzberg S.L."/>
            <person name="Sanchez-Gracia A."/>
            <person name="Saranga D.J."/>
            <person name="Sato H."/>
            <person name="Schaeffer S.W."/>
            <person name="Schatz M.C."/>
            <person name="Schlenke T."/>
            <person name="Schwartz R."/>
            <person name="Segarra C."/>
            <person name="Singh R.S."/>
            <person name="Sirot L."/>
            <person name="Sirota M."/>
            <person name="Sisneros N.B."/>
            <person name="Smith C.D."/>
            <person name="Smith T.F."/>
            <person name="Spieth J."/>
            <person name="Stage D.E."/>
            <person name="Stark A."/>
            <person name="Stephan W."/>
            <person name="Strausberg R.L."/>
            <person name="Strempel S."/>
            <person name="Sturgill D."/>
            <person name="Sutton G."/>
            <person name="Sutton G.G."/>
            <person name="Tao W."/>
            <person name="Teichmann S."/>
            <person name="Tobari Y.N."/>
            <person name="Tomimura Y."/>
            <person name="Tsolas J.M."/>
            <person name="Valente V.L."/>
            <person name="Venter E."/>
            <person name="Venter J.C."/>
            <person name="Vicario S."/>
            <person name="Vieira F.G."/>
            <person name="Vilella A.J."/>
            <person name="Villasante A."/>
            <person name="Walenz B."/>
            <person name="Wang J."/>
            <person name="Wasserman M."/>
            <person name="Watts T."/>
            <person name="Wilson D."/>
            <person name="Wilson R.K."/>
            <person name="Wing R.A."/>
            <person name="Wolfner M.F."/>
            <person name="Wong A."/>
            <person name="Wong G.K."/>
            <person name="Wu C.I."/>
            <person name="Wu G."/>
            <person name="Yamamoto D."/>
            <person name="Yang H.P."/>
            <person name="Yang S.P."/>
            <person name="Yorke J.A."/>
            <person name="Yoshida K."/>
            <person name="Zdobnov E."/>
            <person name="Zhang P."/>
            <person name="Zhang Y."/>
            <person name="Zimin A.V."/>
            <person name="Baldwin J."/>
            <person name="Abdouelleil A."/>
            <person name="Abdulkadir J."/>
            <person name="Abebe A."/>
            <person name="Abera B."/>
            <person name="Abreu J."/>
            <person name="Acer S.C."/>
            <person name="Aftuck L."/>
            <person name="Alexander A."/>
            <person name="An P."/>
            <person name="Anderson E."/>
            <person name="Anderson S."/>
            <person name="Arachi H."/>
            <person name="Azer M."/>
            <person name="Bachantsang P."/>
            <person name="Barry A."/>
            <person name="Bayul T."/>
            <person name="Berlin A."/>
            <person name="Bessette D."/>
            <person name="Bloom T."/>
            <person name="Blye J."/>
            <person name="Boguslavskiy L."/>
            <person name="Bonnet C."/>
            <person name="Boukhgalter B."/>
            <person name="Bourzgui I."/>
            <person name="Brown A."/>
            <person name="Cahill P."/>
            <person name="Channer S."/>
            <person name="Cheshatsang Y."/>
            <person name="Chuda L."/>
            <person name="Citroen M."/>
            <person name="Collymore A."/>
            <person name="Cooke P."/>
            <person name="Costello M."/>
            <person name="D'Aco K."/>
            <person name="Daza R."/>
            <person name="De Haan G."/>
            <person name="DeGray S."/>
            <person name="DeMaso C."/>
            <person name="Dhargay N."/>
            <person name="Dooley K."/>
            <person name="Dooley E."/>
            <person name="Doricent M."/>
            <person name="Dorje P."/>
            <person name="Dorjee K."/>
            <person name="Dupes A."/>
            <person name="Elong R."/>
            <person name="Falk J."/>
            <person name="Farina A."/>
            <person name="Faro S."/>
            <person name="Ferguson D."/>
            <person name="Fisher S."/>
            <person name="Foley C.D."/>
            <person name="Franke A."/>
            <person name="Friedrich D."/>
            <person name="Gadbois L."/>
            <person name="Gearin G."/>
            <person name="Gearin C.R."/>
            <person name="Giannoukos G."/>
            <person name="Goode T."/>
            <person name="Graham J."/>
            <person name="Grandbois E."/>
            <person name="Grewal S."/>
            <person name="Gyaltsen K."/>
            <person name="Hafez N."/>
            <person name="Hagos B."/>
            <person name="Hall J."/>
            <person name="Henson C."/>
            <person name="Hollinger A."/>
            <person name="Honan T."/>
            <person name="Huard M.D."/>
            <person name="Hughes L."/>
            <person name="Hurhula B."/>
            <person name="Husby M.E."/>
            <person name="Kamat A."/>
            <person name="Kanga B."/>
            <person name="Kashin S."/>
            <person name="Khazanovich D."/>
            <person name="Kisner P."/>
            <person name="Lance K."/>
            <person name="Lara M."/>
            <person name="Lee W."/>
            <person name="Lennon N."/>
            <person name="Letendre F."/>
            <person name="LeVine R."/>
            <person name="Lipovsky A."/>
            <person name="Liu X."/>
            <person name="Liu J."/>
            <person name="Liu S."/>
            <person name="Lokyitsang T."/>
            <person name="Lokyitsang Y."/>
            <person name="Lubonja R."/>
            <person name="Lui A."/>
            <person name="MacDonald P."/>
            <person name="Magnisalis V."/>
            <person name="Maru K."/>
            <person name="Matthews C."/>
            <person name="McCusker W."/>
            <person name="McDonough S."/>
            <person name="Mehta T."/>
            <person name="Meldrim J."/>
            <person name="Meneus L."/>
            <person name="Mihai O."/>
            <person name="Mihalev A."/>
            <person name="Mihova T."/>
            <person name="Mittelman R."/>
            <person name="Mlenga V."/>
            <person name="Montmayeur A."/>
            <person name="Mulrain L."/>
            <person name="Navidi A."/>
            <person name="Naylor J."/>
            <person name="Negash T."/>
            <person name="Nguyen T."/>
            <person name="Nguyen N."/>
            <person name="Nicol R."/>
            <person name="Norbu C."/>
            <person name="Norbu N."/>
            <person name="Novod N."/>
            <person name="O'Neill B."/>
            <person name="Osman S."/>
            <person name="Markiewicz E."/>
            <person name="Oyono O.L."/>
            <person name="Patti C."/>
            <person name="Phunkhang P."/>
            <person name="Pierre F."/>
            <person name="Priest M."/>
            <person name="Raghuraman S."/>
            <person name="Rege F."/>
            <person name="Reyes R."/>
            <person name="Rise C."/>
            <person name="Rogov P."/>
            <person name="Ross K."/>
            <person name="Ryan E."/>
            <person name="Settipalli S."/>
            <person name="Shea T."/>
            <person name="Sherpa N."/>
            <person name="Shi L."/>
            <person name="Shih D."/>
            <person name="Sparrow T."/>
            <person name="Spaulding J."/>
            <person name="Stalker J."/>
            <person name="Stange-Thomann N."/>
            <person name="Stavropoulos S."/>
            <person name="Stone C."/>
            <person name="Strader C."/>
            <person name="Tesfaye S."/>
            <person name="Thomson T."/>
            <person name="Thoulutsang Y."/>
            <person name="Thoulutsang D."/>
            <person name="Topham K."/>
            <person name="Topping I."/>
            <person name="Tsamla T."/>
            <person name="Vassiliev H."/>
            <person name="Vo A."/>
            <person name="Wangchuk T."/>
            <person name="Wangdi T."/>
            <person name="Weiand M."/>
            <person name="Wilkinson J."/>
            <person name="Wilson A."/>
            <person name="Yadav S."/>
            <person name="Young G."/>
            <person name="Yu Q."/>
            <person name="Zembek L."/>
            <person name="Zhong D."/>
            <person name="Zimmer A."/>
            <person name="Zwirko Z."/>
            <person name="Jaffe D.B."/>
            <person name="Alvarez P."/>
            <person name="Brockman W."/>
            <person name="Butler J."/>
            <person name="Chin C."/>
            <person name="Gnerre S."/>
            <person name="Grabherr M."/>
            <person name="Kleber M."/>
            <person name="Mauceli E."/>
            <person name="MacCallum I."/>
        </authorList>
    </citation>
    <scope>NUCLEOTIDE SEQUENCE [LARGE SCALE GENOMIC DNA]</scope>
    <source>
        <strain evidence="2">TSC#15287-2541.00</strain>
        <strain evidence="3">Tucson 15287-2541.00</strain>
    </source>
</reference>
<dbReference type="HOGENOM" id="CLU_2063946_0_0_1"/>
<keyword evidence="3" id="KW-1185">Reference proteome</keyword>
<evidence type="ECO:0000313" key="1">
    <source>
        <dbReference type="EMBL" id="EDV90332.1"/>
    </source>
</evidence>
<dbReference type="EMBL" id="CH919528">
    <property type="protein sequence ID" value="EDV90332.1"/>
    <property type="molecule type" value="Genomic_DNA"/>
</dbReference>
<accession>B4IZ05</accession>
<dbReference type="Proteomes" id="UP000001070">
    <property type="component" value="Unassembled WGS sequence"/>
</dbReference>
<dbReference type="KEGG" id="dgr:6571338"/>
<dbReference type="OrthoDB" id="7837791at2759"/>
<evidence type="ECO:0000313" key="3">
    <source>
        <dbReference type="Proteomes" id="UP000001070"/>
    </source>
</evidence>
<dbReference type="EMBL" id="CH916366">
    <property type="protein sequence ID" value="EDV97713.1"/>
    <property type="molecule type" value="Genomic_DNA"/>
</dbReference>
<dbReference type="GeneID" id="6571338"/>
<evidence type="ECO:0000313" key="2">
    <source>
        <dbReference type="EMBL" id="EDV97713.1"/>
    </source>
</evidence>
<reference evidence="2" key="3">
    <citation type="submission" date="2008-06" db="EMBL/GenBank/DDBJ databases">
        <authorList>
            <consortium name="FlyBase"/>
        </authorList>
    </citation>
    <scope>NUCLEOTIDE SEQUENCE</scope>
    <source>
        <strain evidence="2">TSC#15287-2541.00</strain>
    </source>
</reference>
<name>B4IZ05_DROGR</name>
<sequence length="118" mass="14198">MSSSNATLYYTAIDEMFQELLVDTNDEEQLSTVENEEESPLIVTPKRTVRLRKLNLFAKDAEEFVICRRLPMPDAQVELSPRRRQLRKERQANDLWQLRRQRCEMEQRKTVRRLTMRI</sequence>
<reference evidence="2" key="2">
    <citation type="journal article" date="2008" name="Bioinformatics">
        <title>Assembly reconciliation.</title>
        <authorList>
            <person name="Zimin A.V."/>
            <person name="Smith D.R."/>
            <person name="Sutton G."/>
            <person name="Yorke J.A."/>
        </authorList>
    </citation>
    <scope>NUCLEOTIDE SEQUENCE</scope>
    <source>
        <strain evidence="2">TSC#15287-2541.00</strain>
    </source>
</reference>
<organism evidence="3">
    <name type="scientific">Drosophila grimshawi</name>
    <name type="common">Hawaiian fruit fly</name>
    <name type="synonym">Idiomyia grimshawi</name>
    <dbReference type="NCBI Taxonomy" id="7222"/>
    <lineage>
        <taxon>Eukaryota</taxon>
        <taxon>Metazoa</taxon>
        <taxon>Ecdysozoa</taxon>
        <taxon>Arthropoda</taxon>
        <taxon>Hexapoda</taxon>
        <taxon>Insecta</taxon>
        <taxon>Pterygota</taxon>
        <taxon>Neoptera</taxon>
        <taxon>Endopterygota</taxon>
        <taxon>Diptera</taxon>
        <taxon>Brachycera</taxon>
        <taxon>Muscomorpha</taxon>
        <taxon>Ephydroidea</taxon>
        <taxon>Drosophilidae</taxon>
        <taxon>Drosophila</taxon>
        <taxon>Hawaiian Drosophila</taxon>
    </lineage>
</organism>
<dbReference type="InParanoid" id="B4IZ05"/>
<dbReference type="OMA" id="TAIDDMF"/>
<proteinExistence type="predicted"/>
<protein>
    <submittedName>
        <fullName evidence="2">GH17021</fullName>
    </submittedName>
    <submittedName>
        <fullName evidence="1">GH23378</fullName>
    </submittedName>
</protein>
<gene>
    <name evidence="2" type="primary">Dgri\GH17021</name>
    <name evidence="1" type="synonym">Dgri\GH23378</name>
    <name evidence="2" type="ORF">Dgri_GH17021</name>
    <name evidence="1" type="ORF">Dgri_GH23378</name>
    <name evidence="2" type="ORF">GH17021</name>
    <name evidence="2" type="ORF">GH23378</name>
</gene>